<evidence type="ECO:0000313" key="3">
    <source>
        <dbReference type="Proteomes" id="UP001156708"/>
    </source>
</evidence>
<dbReference type="PANTHER" id="PTHR43685">
    <property type="entry name" value="GLYCOSYLTRANSFERASE"/>
    <property type="match status" value="1"/>
</dbReference>
<sequence>MTQKRAKSSPQIAILLSLYNGETYLDAQLTSILAQTYPDWTLYWRDDASADLSHERMRAFAEGPGQGRCVEITTRHGRLGVAGSYAHLLDAIPTTPYVAFADQDDIWEPKKLEWALDAVSRRPAEKPTLYCARQYLTDADLVIFQESAPLSRRPDFHASLTQNIATGHTILLNAAAHSLMRNTPPPPSVLHDWWAYLLTSAAGGEVIFDNRCVSYYRQHAHNTVGATGSFIRRAWAACRRGPKVFMTIFNSNVACLREGQKTIAPENRKLLEDLAAARTFVQRLSVLCRYRSLKRQRSVESLIFRLWYLFPTHPRSQTVKRVRDSTVPIRSGKYR</sequence>
<dbReference type="Gene3D" id="3.90.550.10">
    <property type="entry name" value="Spore Coat Polysaccharide Biosynthesis Protein SpsA, Chain A"/>
    <property type="match status" value="1"/>
</dbReference>
<dbReference type="SUPFAM" id="SSF53448">
    <property type="entry name" value="Nucleotide-diphospho-sugar transferases"/>
    <property type="match status" value="1"/>
</dbReference>
<dbReference type="RefSeq" id="WP_141352838.1">
    <property type="nucleotide sequence ID" value="NZ_BARA01000004.1"/>
</dbReference>
<dbReference type="InterPro" id="IPR029044">
    <property type="entry name" value="Nucleotide-diphossugar_trans"/>
</dbReference>
<dbReference type="AlphaFoldDB" id="A0AA37SK02"/>
<dbReference type="EMBL" id="BSNZ01000030">
    <property type="protein sequence ID" value="GLQ85948.1"/>
    <property type="molecule type" value="Genomic_DNA"/>
</dbReference>
<dbReference type="InterPro" id="IPR050834">
    <property type="entry name" value="Glycosyltransf_2"/>
</dbReference>
<accession>A0AA37SK02</accession>
<evidence type="ECO:0000259" key="1">
    <source>
        <dbReference type="Pfam" id="PF00535"/>
    </source>
</evidence>
<evidence type="ECO:0000313" key="2">
    <source>
        <dbReference type="EMBL" id="GLQ85948.1"/>
    </source>
</evidence>
<keyword evidence="2" id="KW-0808">Transferase</keyword>
<dbReference type="GO" id="GO:0016740">
    <property type="term" value="F:transferase activity"/>
    <property type="evidence" value="ECO:0007669"/>
    <property type="project" value="UniProtKB-KW"/>
</dbReference>
<dbReference type="InterPro" id="IPR001173">
    <property type="entry name" value="Glyco_trans_2-like"/>
</dbReference>
<dbReference type="Pfam" id="PF00535">
    <property type="entry name" value="Glycos_transf_2"/>
    <property type="match status" value="1"/>
</dbReference>
<name>A0AA37SK02_9PROT</name>
<protein>
    <submittedName>
        <fullName evidence="2">Glycosyl transferase family 2</fullName>
    </submittedName>
</protein>
<dbReference type="Proteomes" id="UP001156708">
    <property type="component" value="Unassembled WGS sequence"/>
</dbReference>
<organism evidence="2 3">
    <name type="scientific">Gluconobacter sphaericus NBRC 12467</name>
    <dbReference type="NCBI Taxonomy" id="1307951"/>
    <lineage>
        <taxon>Bacteria</taxon>
        <taxon>Pseudomonadati</taxon>
        <taxon>Pseudomonadota</taxon>
        <taxon>Alphaproteobacteria</taxon>
        <taxon>Acetobacterales</taxon>
        <taxon>Acetobacteraceae</taxon>
        <taxon>Gluconobacter</taxon>
    </lineage>
</organism>
<dbReference type="PANTHER" id="PTHR43685:SF2">
    <property type="entry name" value="GLYCOSYLTRANSFERASE 2-LIKE DOMAIN-CONTAINING PROTEIN"/>
    <property type="match status" value="1"/>
</dbReference>
<comment type="caution">
    <text evidence="2">The sequence shown here is derived from an EMBL/GenBank/DDBJ whole genome shotgun (WGS) entry which is preliminary data.</text>
</comment>
<gene>
    <name evidence="2" type="ORF">GCM10007872_28580</name>
</gene>
<feature type="domain" description="Glycosyltransferase 2-like" evidence="1">
    <location>
        <begin position="15"/>
        <end position="123"/>
    </location>
</feature>
<proteinExistence type="predicted"/>
<keyword evidence="3" id="KW-1185">Reference proteome</keyword>
<reference evidence="3" key="1">
    <citation type="journal article" date="2019" name="Int. J. Syst. Evol. Microbiol.">
        <title>The Global Catalogue of Microorganisms (GCM) 10K type strain sequencing project: providing services to taxonomists for standard genome sequencing and annotation.</title>
        <authorList>
            <consortium name="The Broad Institute Genomics Platform"/>
            <consortium name="The Broad Institute Genome Sequencing Center for Infectious Disease"/>
            <person name="Wu L."/>
            <person name="Ma J."/>
        </authorList>
    </citation>
    <scope>NUCLEOTIDE SEQUENCE [LARGE SCALE GENOMIC DNA]</scope>
    <source>
        <strain evidence="3">NBRC 12467</strain>
    </source>
</reference>